<dbReference type="InterPro" id="IPR036286">
    <property type="entry name" value="LexA/Signal_pep-like_sf"/>
</dbReference>
<dbReference type="CDD" id="cd06529">
    <property type="entry name" value="S24_LexA-like"/>
    <property type="match status" value="1"/>
</dbReference>
<sequence length="115" mass="12496">MNMHPSDVASSGGCDGGEVFALRVIGHSMAPEFNEGEIIIIEPDGALRDGRYVLARQADEYIFRQLVATPAGGWLLRALNPAWPDLPLPDGLAAVHGVVIQKAVPGRRRLTRHYL</sequence>
<gene>
    <name evidence="2" type="ORF">ENE75_08050</name>
</gene>
<dbReference type="Gene3D" id="2.10.109.10">
    <property type="entry name" value="Umud Fragment, subunit A"/>
    <property type="match status" value="1"/>
</dbReference>
<feature type="domain" description="Peptidase S24/S26A/S26B/S26C" evidence="1">
    <location>
        <begin position="16"/>
        <end position="100"/>
    </location>
</feature>
<dbReference type="EMBL" id="SACT01000002">
    <property type="protein sequence ID" value="RVT52383.1"/>
    <property type="molecule type" value="Genomic_DNA"/>
</dbReference>
<protein>
    <submittedName>
        <fullName evidence="2">S24 family peptidase</fullName>
    </submittedName>
</protein>
<organism evidence="2 3">
    <name type="scientific">Rubrivivax albus</name>
    <dbReference type="NCBI Taxonomy" id="2499835"/>
    <lineage>
        <taxon>Bacteria</taxon>
        <taxon>Pseudomonadati</taxon>
        <taxon>Pseudomonadota</taxon>
        <taxon>Betaproteobacteria</taxon>
        <taxon>Burkholderiales</taxon>
        <taxon>Sphaerotilaceae</taxon>
        <taxon>Rubrivivax</taxon>
    </lineage>
</organism>
<dbReference type="OrthoDB" id="9021722at2"/>
<dbReference type="InterPro" id="IPR015927">
    <property type="entry name" value="Peptidase_S24_S26A/B/C"/>
</dbReference>
<reference evidence="2 3" key="1">
    <citation type="submission" date="2019-01" db="EMBL/GenBank/DDBJ databases">
        <authorList>
            <person name="Chen W.-M."/>
        </authorList>
    </citation>
    <scope>NUCLEOTIDE SEQUENCE [LARGE SCALE GENOMIC DNA]</scope>
    <source>
        <strain evidence="2 3">ICH-3</strain>
    </source>
</reference>
<evidence type="ECO:0000313" key="3">
    <source>
        <dbReference type="Proteomes" id="UP000288178"/>
    </source>
</evidence>
<dbReference type="AlphaFoldDB" id="A0A3S2U3T8"/>
<accession>A0A3S2U3T8</accession>
<dbReference type="SUPFAM" id="SSF51306">
    <property type="entry name" value="LexA/Signal peptidase"/>
    <property type="match status" value="1"/>
</dbReference>
<comment type="caution">
    <text evidence="2">The sequence shown here is derived from an EMBL/GenBank/DDBJ whole genome shotgun (WGS) entry which is preliminary data.</text>
</comment>
<evidence type="ECO:0000313" key="2">
    <source>
        <dbReference type="EMBL" id="RVT52383.1"/>
    </source>
</evidence>
<keyword evidence="3" id="KW-1185">Reference proteome</keyword>
<evidence type="ECO:0000259" key="1">
    <source>
        <dbReference type="Pfam" id="PF00717"/>
    </source>
</evidence>
<name>A0A3S2U3T8_9BURK</name>
<dbReference type="Pfam" id="PF00717">
    <property type="entry name" value="Peptidase_S24"/>
    <property type="match status" value="1"/>
</dbReference>
<proteinExistence type="predicted"/>
<dbReference type="RefSeq" id="WP_128197633.1">
    <property type="nucleotide sequence ID" value="NZ_SACT01000002.1"/>
</dbReference>
<dbReference type="InterPro" id="IPR039418">
    <property type="entry name" value="LexA-like"/>
</dbReference>
<dbReference type="Proteomes" id="UP000288178">
    <property type="component" value="Unassembled WGS sequence"/>
</dbReference>